<proteinExistence type="predicted"/>
<evidence type="ECO:0000313" key="2">
    <source>
        <dbReference type="Proteomes" id="UP000682782"/>
    </source>
</evidence>
<evidence type="ECO:0000313" key="1">
    <source>
        <dbReference type="EMBL" id="QUC67629.1"/>
    </source>
</evidence>
<keyword evidence="2" id="KW-1185">Reference proteome</keyword>
<sequence>MKRKTLIRVLIAEGILLAALSLLTLMIPTLFSSLLSFPLEQIALGMRSLSLTGTVGNGVAMLLIALSALIPLFFALRYPGGRETLAERIALFVLALILPVALYGILNPGMFYGKIPGGIESYERALRVFLSTSVWTVLILFVVLRLIRLFRNGNREQLFRYLRNILCALCIYFTAQLVINLFVSILTPAGTEMSTAGFIHGLLSLIAVIVPLVLDILVALRMLALLETAATEEQEGLTEAAGKLSRLSCITLAVTSGLTALLYIAQVLLLPQLSNVSTEVNLPITDLFFVLVILLLSRLLIENKQLRDDNSLFI</sequence>
<accession>A0AC61MXF8</accession>
<dbReference type="EMBL" id="CP068393">
    <property type="protein sequence ID" value="QUC67629.1"/>
    <property type="molecule type" value="Genomic_DNA"/>
</dbReference>
<reference evidence="1" key="1">
    <citation type="submission" date="2021-01" db="EMBL/GenBank/DDBJ databases">
        <title>Complete genome sequence of Clostridiales bacterium R-7.</title>
        <authorList>
            <person name="Mahoney-Kurpe S.C."/>
            <person name="Palevich N."/>
            <person name="Koike S."/>
            <person name="Moon C.D."/>
            <person name="Attwood G.T."/>
        </authorList>
    </citation>
    <scope>NUCLEOTIDE SEQUENCE</scope>
    <source>
        <strain evidence="1">R-7</strain>
    </source>
</reference>
<organism evidence="1 2">
    <name type="scientific">Aristaeella hokkaidonensis</name>
    <dbReference type="NCBI Taxonomy" id="3046382"/>
    <lineage>
        <taxon>Bacteria</taxon>
        <taxon>Bacillati</taxon>
        <taxon>Bacillota</taxon>
        <taxon>Clostridia</taxon>
        <taxon>Eubacteriales</taxon>
        <taxon>Aristaeellaceae</taxon>
        <taxon>Aristaeella</taxon>
    </lineage>
</organism>
<dbReference type="Proteomes" id="UP000682782">
    <property type="component" value="Chromosome"/>
</dbReference>
<gene>
    <name evidence="1" type="ORF">JYE49_02700</name>
</gene>
<protein>
    <submittedName>
        <fullName evidence="1">Uncharacterized protein</fullName>
    </submittedName>
</protein>
<name>A0AC61MXF8_9FIRM</name>